<dbReference type="RefSeq" id="WP_155108989.1">
    <property type="nucleotide sequence ID" value="NZ_WMJZ01000019.1"/>
</dbReference>
<dbReference type="GO" id="GO:0005198">
    <property type="term" value="F:structural molecule activity"/>
    <property type="evidence" value="ECO:0007669"/>
    <property type="project" value="InterPro"/>
</dbReference>
<evidence type="ECO:0000313" key="2">
    <source>
        <dbReference type="Proteomes" id="UP000477739"/>
    </source>
</evidence>
<keyword evidence="2" id="KW-1185">Reference proteome</keyword>
<sequence length="163" mass="17865">MNGELLQRIVAEVVSRLARRAESTATLSVAQLREADARMLICRHATLHVLQADLPLLAQLAEPRSSDAAARIVHEALAAGVRVRLSLQQRLLRALPLKALARLPLRLYDEQGREVVPHPDGVLSYADVARLSGGTLVLRRKCIVTALAREAAAARDIHIIKQE</sequence>
<gene>
    <name evidence="1" type="primary">pduM</name>
    <name evidence="1" type="ORF">GJV78_14255</name>
</gene>
<proteinExistence type="predicted"/>
<dbReference type="AlphaFoldDB" id="A0A6L6IN88"/>
<dbReference type="NCBIfam" id="NF011957">
    <property type="entry name" value="PRK15428.1"/>
    <property type="match status" value="1"/>
</dbReference>
<dbReference type="EMBL" id="WMJZ01000019">
    <property type="protein sequence ID" value="MTH47397.1"/>
    <property type="molecule type" value="Genomic_DNA"/>
</dbReference>
<dbReference type="OrthoDB" id="6572340at2"/>
<reference evidence="1 2" key="1">
    <citation type="submission" date="2019-11" db="EMBL/GenBank/DDBJ databases">
        <title>Escherichia alba sp. nov. isolated from the gut of plastic-eating superworms Zophobas atratus.</title>
        <authorList>
            <person name="Yang Y."/>
        </authorList>
    </citation>
    <scope>NUCLEOTIDE SEQUENCE [LARGE SCALE GENOMIC DNA]</scope>
    <source>
        <strain evidence="2">BIT-B35</strain>
    </source>
</reference>
<dbReference type="InterPro" id="IPR030992">
    <property type="entry name" value="PduM"/>
</dbReference>
<evidence type="ECO:0000313" key="1">
    <source>
        <dbReference type="EMBL" id="MTH47397.1"/>
    </source>
</evidence>
<organism evidence="1 2">
    <name type="scientific">Intestinirhabdus alba</name>
    <dbReference type="NCBI Taxonomy" id="2899544"/>
    <lineage>
        <taxon>Bacteria</taxon>
        <taxon>Pseudomonadati</taxon>
        <taxon>Pseudomonadota</taxon>
        <taxon>Gammaproteobacteria</taxon>
        <taxon>Enterobacterales</taxon>
        <taxon>Enterobacteriaceae</taxon>
        <taxon>Intestinirhabdus</taxon>
    </lineage>
</organism>
<dbReference type="Pfam" id="PF15953">
    <property type="entry name" value="PDU_like"/>
    <property type="match status" value="1"/>
</dbReference>
<dbReference type="Proteomes" id="UP000477739">
    <property type="component" value="Unassembled WGS sequence"/>
</dbReference>
<dbReference type="NCBIfam" id="TIGR04493">
    <property type="entry name" value="microcomp_PduM"/>
    <property type="match status" value="1"/>
</dbReference>
<name>A0A6L6IN88_9ENTR</name>
<accession>A0A6L6IN88</accession>
<comment type="caution">
    <text evidence="1">The sequence shown here is derived from an EMBL/GenBank/DDBJ whole genome shotgun (WGS) entry which is preliminary data.</text>
</comment>
<protein>
    <submittedName>
        <fullName evidence="1">Microcompartment protein PduM</fullName>
    </submittedName>
</protein>